<comment type="activity regulation">
    <text evidence="9">Allosterically inhibited by 3'-phosphoadenosine 5'-phosphosulfate (PAPS).</text>
</comment>
<dbReference type="STRING" id="1330021.A0A367L5T5"/>
<dbReference type="InterPro" id="IPR024951">
    <property type="entry name" value="Sulfurylase_cat_dom"/>
</dbReference>
<gene>
    <name evidence="9" type="primary">MET3</name>
    <name evidence="14" type="ORF">L249_3913</name>
</gene>
<evidence type="ECO:0000256" key="8">
    <source>
        <dbReference type="ARBA" id="ARBA00062002"/>
    </source>
</evidence>
<comment type="similarity">
    <text evidence="9">In the C-terminal section; belongs to the APS kinase family.</text>
</comment>
<keyword evidence="9" id="KW-0028">Amino-acid biosynthesis</keyword>
<evidence type="ECO:0000259" key="12">
    <source>
        <dbReference type="Pfam" id="PF01747"/>
    </source>
</evidence>
<evidence type="ECO:0000259" key="11">
    <source>
        <dbReference type="Pfam" id="PF01583"/>
    </source>
</evidence>
<dbReference type="NCBIfam" id="TIGR00455">
    <property type="entry name" value="apsK"/>
    <property type="match status" value="1"/>
</dbReference>
<dbReference type="Gene3D" id="3.40.50.620">
    <property type="entry name" value="HUPs"/>
    <property type="match status" value="1"/>
</dbReference>
<feature type="region of interest" description="Allosteric regulation domain; adenylyl-sulfate kinase-like" evidence="9">
    <location>
        <begin position="398"/>
        <end position="1411"/>
    </location>
</feature>
<evidence type="ECO:0000256" key="5">
    <source>
        <dbReference type="ARBA" id="ARBA00022695"/>
    </source>
</evidence>
<dbReference type="FunFam" id="3.40.50.300:FF:000802">
    <property type="entry name" value="Sulfate adenylyltransferase"/>
    <property type="match status" value="1"/>
</dbReference>
<dbReference type="InterPro" id="IPR050512">
    <property type="entry name" value="Sulf_AdTrans/APS_kinase"/>
</dbReference>
<feature type="compositionally biased region" description="Basic and acidic residues" evidence="10">
    <location>
        <begin position="752"/>
        <end position="772"/>
    </location>
</feature>
<comment type="domain">
    <text evidence="9">The adenylyl-sulfate kinase (APS kinase) is non-functional. It is involved in allosteric regulation by PAPS. PAPS binding induces a large rotational rearrangement of domains lowering the substrate affinity of the enzyme.</text>
</comment>
<comment type="subunit">
    <text evidence="8 9">Homohexamer. Dimer of trimers.</text>
</comment>
<name>A0A367L5T5_9HYPO</name>
<feature type="domain" description="Sulphate adenylyltransferase catalytic" evidence="12">
    <location>
        <begin position="179"/>
        <end position="390"/>
    </location>
</feature>
<feature type="site" description="Induces change in substrate recognition on ATP binding" evidence="9">
    <location>
        <position position="333"/>
    </location>
</feature>
<comment type="function">
    <text evidence="9">Catalyzes the first intracellular reaction of sulfate assimilation, forming adenosine-5'-phosphosulfate (APS) from inorganic sulfate and ATP. Plays an important role in sulfate activation as a component of the biosynthesis pathway of sulfur-containing amino acids.</text>
</comment>
<dbReference type="NCBIfam" id="NF004040">
    <property type="entry name" value="PRK05537.1"/>
    <property type="match status" value="1"/>
</dbReference>
<dbReference type="InterPro" id="IPR014729">
    <property type="entry name" value="Rossmann-like_a/b/a_fold"/>
</dbReference>
<feature type="compositionally biased region" description="Low complexity" evidence="10">
    <location>
        <begin position="872"/>
        <end position="883"/>
    </location>
</feature>
<dbReference type="GO" id="GO:0019379">
    <property type="term" value="P:sulfate assimilation, phosphoadenylyl sulfate reduction by phosphoadenylyl-sulfate reductase (thioredoxin)"/>
    <property type="evidence" value="ECO:0007669"/>
    <property type="project" value="TreeGrafter"/>
</dbReference>
<feature type="binding site" evidence="9">
    <location>
        <position position="518"/>
    </location>
    <ligand>
        <name>3'-phosphoadenylyl sulfate</name>
        <dbReference type="ChEBI" id="CHEBI:58339"/>
        <note>allosteric inhibitor</note>
    </ligand>
</feature>
<dbReference type="Gene3D" id="3.10.400.10">
    <property type="entry name" value="Sulfate adenylyltransferase"/>
    <property type="match status" value="1"/>
</dbReference>
<evidence type="ECO:0000256" key="9">
    <source>
        <dbReference type="HAMAP-Rule" id="MF_03106"/>
    </source>
</evidence>
<dbReference type="InterPro" id="IPR025980">
    <property type="entry name" value="ATP-Sase_PUA-like_dom"/>
</dbReference>
<keyword evidence="9" id="KW-0486">Methionine biosynthesis</keyword>
<dbReference type="GO" id="GO:0004020">
    <property type="term" value="F:adenylylsulfate kinase activity"/>
    <property type="evidence" value="ECO:0007669"/>
    <property type="project" value="UniProtKB-EC"/>
</dbReference>
<dbReference type="Pfam" id="PF01583">
    <property type="entry name" value="APS_kinase"/>
    <property type="match status" value="1"/>
</dbReference>
<protein>
    <recommendedName>
        <fullName evidence="9">Sulfate adenylyltransferase</fullName>
        <ecNumber evidence="9">2.7.7.4</ecNumber>
    </recommendedName>
    <alternativeName>
        <fullName evidence="9">ATP-sulfurylase</fullName>
    </alternativeName>
    <alternativeName>
        <fullName evidence="9">Sulfate adenylate transferase</fullName>
        <shortName evidence="9">SAT</shortName>
    </alternativeName>
</protein>
<evidence type="ECO:0000313" key="14">
    <source>
        <dbReference type="EMBL" id="RCI09781.1"/>
    </source>
</evidence>
<feature type="active site" evidence="9">
    <location>
        <position position="201"/>
    </location>
</feature>
<feature type="binding site" evidence="9">
    <location>
        <begin position="200"/>
        <end position="203"/>
    </location>
    <ligand>
        <name>ATP</name>
        <dbReference type="ChEBI" id="CHEBI:30616"/>
    </ligand>
</feature>
<feature type="region of interest" description="Disordered" evidence="10">
    <location>
        <begin position="1344"/>
        <end position="1411"/>
    </location>
</feature>
<feature type="region of interest" description="Disordered" evidence="10">
    <location>
        <begin position="1214"/>
        <end position="1253"/>
    </location>
</feature>
<evidence type="ECO:0000313" key="15">
    <source>
        <dbReference type="Proteomes" id="UP000253664"/>
    </source>
</evidence>
<accession>A0A367L5T5</accession>
<feature type="domain" description="APS kinase" evidence="11">
    <location>
        <begin position="398"/>
        <end position="550"/>
    </location>
</feature>
<feature type="compositionally biased region" description="Basic residues" evidence="10">
    <location>
        <begin position="1387"/>
        <end position="1397"/>
    </location>
</feature>
<comment type="catalytic activity">
    <reaction evidence="9">
        <text>sulfate + ATP + H(+) = adenosine 5'-phosphosulfate + diphosphate</text>
        <dbReference type="Rhea" id="RHEA:18133"/>
        <dbReference type="ChEBI" id="CHEBI:15378"/>
        <dbReference type="ChEBI" id="CHEBI:16189"/>
        <dbReference type="ChEBI" id="CHEBI:30616"/>
        <dbReference type="ChEBI" id="CHEBI:33019"/>
        <dbReference type="ChEBI" id="CHEBI:58243"/>
        <dbReference type="EC" id="2.7.7.4"/>
    </reaction>
</comment>
<dbReference type="InterPro" id="IPR059117">
    <property type="entry name" value="APS_kinase_dom"/>
</dbReference>
<keyword evidence="7 9" id="KW-0067">ATP-binding</keyword>
<dbReference type="InterPro" id="IPR015947">
    <property type="entry name" value="PUA-like_sf"/>
</dbReference>
<dbReference type="SUPFAM" id="SSF52540">
    <property type="entry name" value="P-loop containing nucleoside triphosphate hydrolases"/>
    <property type="match status" value="1"/>
</dbReference>
<evidence type="ECO:0000256" key="1">
    <source>
        <dbReference type="ARBA" id="ARBA00001823"/>
    </source>
</evidence>
<dbReference type="CDD" id="cd00517">
    <property type="entry name" value="ATPS"/>
    <property type="match status" value="1"/>
</dbReference>
<dbReference type="CDD" id="cd02027">
    <property type="entry name" value="APSK"/>
    <property type="match status" value="1"/>
</dbReference>
<comment type="catalytic activity">
    <reaction evidence="1">
        <text>adenosine 5'-phosphosulfate + ATP = 3'-phosphoadenylyl sulfate + ADP + H(+)</text>
        <dbReference type="Rhea" id="RHEA:24152"/>
        <dbReference type="ChEBI" id="CHEBI:15378"/>
        <dbReference type="ChEBI" id="CHEBI:30616"/>
        <dbReference type="ChEBI" id="CHEBI:58243"/>
        <dbReference type="ChEBI" id="CHEBI:58339"/>
        <dbReference type="ChEBI" id="CHEBI:456216"/>
        <dbReference type="EC" id="2.7.1.25"/>
    </reaction>
</comment>
<feature type="compositionally biased region" description="Polar residues" evidence="10">
    <location>
        <begin position="776"/>
        <end position="785"/>
    </location>
</feature>
<dbReference type="InterPro" id="IPR002650">
    <property type="entry name" value="Sulphate_adenylyltransferase"/>
</dbReference>
<feature type="site" description="Transition state stabilizer" evidence="9">
    <location>
        <position position="206"/>
    </location>
</feature>
<dbReference type="EMBL" id="LKCN02000014">
    <property type="protein sequence ID" value="RCI09781.1"/>
    <property type="molecule type" value="Genomic_DNA"/>
</dbReference>
<feature type="active site" evidence="9">
    <location>
        <position position="202"/>
    </location>
</feature>
<feature type="binding site" evidence="9">
    <location>
        <position position="336"/>
    </location>
    <ligand>
        <name>ATP</name>
        <dbReference type="ChEBI" id="CHEBI:30616"/>
    </ligand>
</feature>
<feature type="region of interest" description="N-terminal" evidence="9">
    <location>
        <begin position="1"/>
        <end position="173"/>
    </location>
</feature>
<feature type="binding site" evidence="9">
    <location>
        <begin position="437"/>
        <end position="440"/>
    </location>
    <ligand>
        <name>3'-phosphoadenylyl sulfate</name>
        <dbReference type="ChEBI" id="CHEBI:58339"/>
        <note>allosteric inhibitor</note>
    </ligand>
</feature>
<dbReference type="GO" id="GO:0070814">
    <property type="term" value="P:hydrogen sulfide biosynthetic process"/>
    <property type="evidence" value="ECO:0007669"/>
    <property type="project" value="UniProtKB-UniRule"/>
</dbReference>
<feature type="binding site" evidence="9">
    <location>
        <begin position="294"/>
        <end position="297"/>
    </location>
    <ligand>
        <name>ATP</name>
        <dbReference type="ChEBI" id="CHEBI:30616"/>
    </ligand>
</feature>
<comment type="subcellular location">
    <subcellularLocation>
        <location evidence="9">Cytoplasm</location>
    </subcellularLocation>
</comment>
<dbReference type="GO" id="GO:0019344">
    <property type="term" value="P:cysteine biosynthetic process"/>
    <property type="evidence" value="ECO:0007669"/>
    <property type="project" value="UniProtKB-KW"/>
</dbReference>
<feature type="binding site" evidence="9">
    <location>
        <position position="200"/>
    </location>
    <ligand>
        <name>sulfate</name>
        <dbReference type="ChEBI" id="CHEBI:16189"/>
    </ligand>
</feature>
<keyword evidence="9" id="KW-0198">Cysteine biosynthesis</keyword>
<evidence type="ECO:0000256" key="4">
    <source>
        <dbReference type="ARBA" id="ARBA00022679"/>
    </source>
</evidence>
<dbReference type="GO" id="GO:0005524">
    <property type="term" value="F:ATP binding"/>
    <property type="evidence" value="ECO:0007669"/>
    <property type="project" value="UniProtKB-KW"/>
</dbReference>
<dbReference type="InterPro" id="IPR002891">
    <property type="entry name" value="APS"/>
</dbReference>
<feature type="active site" evidence="9">
    <location>
        <position position="203"/>
    </location>
</feature>
<dbReference type="SUPFAM" id="SSF52374">
    <property type="entry name" value="Nucleotidylyl transferase"/>
    <property type="match status" value="1"/>
</dbReference>
<evidence type="ECO:0000256" key="10">
    <source>
        <dbReference type="SAM" id="MobiDB-lite"/>
    </source>
</evidence>
<dbReference type="GO" id="GO:0009086">
    <property type="term" value="P:methionine biosynthetic process"/>
    <property type="evidence" value="ECO:0007669"/>
    <property type="project" value="UniProtKB-KW"/>
</dbReference>
<dbReference type="FunFam" id="3.40.50.620:FF:000052">
    <property type="entry name" value="Sulfate adenylyltransferase"/>
    <property type="match status" value="1"/>
</dbReference>
<keyword evidence="3 9" id="KW-0021">Allosteric enzyme</keyword>
<feature type="compositionally biased region" description="Pro residues" evidence="10">
    <location>
        <begin position="884"/>
        <end position="895"/>
    </location>
</feature>
<feature type="compositionally biased region" description="Polar residues" evidence="10">
    <location>
        <begin position="672"/>
        <end position="685"/>
    </location>
</feature>
<feature type="region of interest" description="Disordered" evidence="10">
    <location>
        <begin position="609"/>
        <end position="898"/>
    </location>
</feature>
<dbReference type="Proteomes" id="UP000253664">
    <property type="component" value="Unassembled WGS sequence"/>
</dbReference>
<comment type="similarity">
    <text evidence="9">In the N-terminal section; belongs to the sulfate adenylyltransferase family.</text>
</comment>
<dbReference type="InterPro" id="IPR027417">
    <property type="entry name" value="P-loop_NTPase"/>
</dbReference>
<evidence type="ECO:0000259" key="13">
    <source>
        <dbReference type="Pfam" id="PF14306"/>
    </source>
</evidence>
<keyword evidence="4 9" id="KW-0808">Transferase</keyword>
<evidence type="ECO:0000256" key="2">
    <source>
        <dbReference type="ARBA" id="ARBA00022490"/>
    </source>
</evidence>
<dbReference type="Gene3D" id="3.40.50.300">
    <property type="entry name" value="P-loop containing nucleotide triphosphate hydrolases"/>
    <property type="match status" value="1"/>
</dbReference>
<comment type="pathway">
    <text evidence="9">Sulfur metabolism; hydrogen sulfide biosynthesis; sulfite from sulfate: step 1/3.</text>
</comment>
<dbReference type="UniPathway" id="UPA00097"/>
<feature type="site" description="Transition state stabilizer" evidence="9">
    <location>
        <position position="209"/>
    </location>
</feature>
<dbReference type="Pfam" id="PF01747">
    <property type="entry name" value="ATP-sulfurylase"/>
    <property type="match status" value="1"/>
</dbReference>
<comment type="caution">
    <text evidence="9">Lacks conserved residue(s) required for the propagation of feature annotation.</text>
</comment>
<sequence>MANPPHGGVLKDLFARDLPRHDKLMDEAERLPALVLSERHLCDLELILNGGFSPLQGFMTERDYDGVVQHSRLADGSLFSMPITLDVDDKQLAQLDIKPGARITLRDCRDDRNLAILTVDDVYRPDKQVAMKEAKQVFGSDDDTHPGIKHLLSVAKEYYVGGQLEAVNRLEHYDFLDLLTPAELRSHFNKLGWQRVVAFQTRNPMHRAHRELTVRAARSQHANVLIHPVVGMTKPGDIDHFTRVRVYKALLPRYPNGMAALALLPLAMRMGGPREALWHAIIRKNHGATHLIVGRDHAGPGKNRQGRDHYGPYDAQELVKQHQDELGIRMVEFQEMIYMPDRDEYQPANEIPEGARTMNISGTELRNRLRTGKDIPAWFSYPEVVQVLREQNPLPREKGFTVFMTGYQNSGKDQVARALQATLNQSGGRPVSMLLGETVRHELSSELGFSRQDRDLNISRIAFVASELTKAGAAVIAAPIAPFDEARRQARELIERSGPFFLIHVATPLEYCERTDRRGIYRAARAGEIKGFTGVDDPYERPQQADLVVDLAKQNVRSIVHEIVLLLESRGLLDRLHFRLLLLRLLLLLLLVVEFSPMARIRILSPPRLKHDDVSRDRHHRSRSERKSDKDREHRHHRSSKSSRSKTVADDGDDSPSRLSSRRHRKKDQTDLSDLTASMTLNKQRISMPYPTFSKAHSKEAVHSRDNLSPKRPSNPPTPEPTDAGDGRRSRSASKKSSRPPTPPTPPETDLSADKRRAAPKADDESNPDRPKVMRKSSSSSQATYIRSPPAHKSHERLRSSGSTRSSSSHRSRKPSSASIRAKTHDPTDDDSPPSSARQSSSLRTPMAPSPSPPQQIVGNKAPPADHDDEPAWSSSKTTTPAPSSAPPPPPPPPAVDVQMAPRVDYLLQNGGLPCPVPRRFMSVLPSSNGGVVRSLSNPSQAGAESLFAPFFNLLDQYSSVLSKQGSIAVATGHRSVARRLLDRLENVFSRDLPPHGCVCVMCDGCQDVHSGLNWGDVLESVSGRIQLPAWPPFDLAELGEKAAEMSAEAPPRPASPVKMDPDIAEEFRDHYLRQSKKVRSAVDRWLKQTGADVVPPPQDVDDETLAFAILTNMAPDDRPYFNALMTGSRDLKPSTPVTGYRPRNDFLVKCGLALQRLYRLSQMPRDAESATYLVKNPQTHDLLVAMANIHASEWEILISGRFDGFLWSGADADEAGTESRSGTPCGNRPSMSPGPRGTSTTGSRHATPFSPYSRVTTPASFVSLASSGQAAGGRPPVSNDEEMEIAAAAEMEREIFAGMETLEDAFEKLHHKAEMVRDALRQRGAGLMQNVQNRRRIDVLPTHSAGGHERSAWAGGSEGEGVSDDDWAIDDVEIMPDDSASNMSSSRHRRPKRRTERRTPAPIEEDEEER</sequence>
<dbReference type="NCBIfam" id="TIGR00339">
    <property type="entry name" value="sopT"/>
    <property type="match status" value="1"/>
</dbReference>
<feature type="binding site" evidence="9">
    <location>
        <position position="202"/>
    </location>
    <ligand>
        <name>sulfate</name>
        <dbReference type="ChEBI" id="CHEBI:16189"/>
    </ligand>
</feature>
<dbReference type="GO" id="GO:0004781">
    <property type="term" value="F:sulfate adenylyltransferase (ATP) activity"/>
    <property type="evidence" value="ECO:0007669"/>
    <property type="project" value="UniProtKB-UniRule"/>
</dbReference>
<keyword evidence="6 9" id="KW-0547">Nucleotide-binding</keyword>
<keyword evidence="5 9" id="KW-0548">Nucleotidyltransferase</keyword>
<feature type="compositionally biased region" description="Basic and acidic residues" evidence="10">
    <location>
        <begin position="697"/>
        <end position="709"/>
    </location>
</feature>
<keyword evidence="15" id="KW-1185">Reference proteome</keyword>
<dbReference type="GO" id="GO:0010134">
    <property type="term" value="P:sulfate assimilation via adenylyl sulfate reduction"/>
    <property type="evidence" value="ECO:0007669"/>
    <property type="project" value="TreeGrafter"/>
</dbReference>
<feature type="binding site" evidence="9">
    <location>
        <position position="298"/>
    </location>
    <ligand>
        <name>sulfate</name>
        <dbReference type="ChEBI" id="CHEBI:16189"/>
    </ligand>
</feature>
<dbReference type="Pfam" id="PF14306">
    <property type="entry name" value="PUA_2"/>
    <property type="match status" value="1"/>
</dbReference>
<proteinExistence type="inferred from homology"/>
<dbReference type="EC" id="2.7.7.4" evidence="9"/>
<dbReference type="UniPathway" id="UPA00140">
    <property type="reaction ID" value="UER00204"/>
</dbReference>
<keyword evidence="2 9" id="KW-0963">Cytoplasm</keyword>
<dbReference type="GO" id="GO:0005737">
    <property type="term" value="C:cytoplasm"/>
    <property type="evidence" value="ECO:0007669"/>
    <property type="project" value="UniProtKB-SubCell"/>
</dbReference>
<reference evidence="14 15" key="1">
    <citation type="journal article" date="2015" name="BMC Genomics">
        <title>Insights from the genome of Ophiocordyceps polyrhachis-furcata to pathogenicity and host specificity in insect fungi.</title>
        <authorList>
            <person name="Wichadakul D."/>
            <person name="Kobmoo N."/>
            <person name="Ingsriswang S."/>
            <person name="Tangphatsornruang S."/>
            <person name="Chantasingh D."/>
            <person name="Luangsa-ard J.J."/>
            <person name="Eurwilaichitr L."/>
        </authorList>
    </citation>
    <scope>NUCLEOTIDE SEQUENCE [LARGE SCALE GENOMIC DNA]</scope>
    <source>
        <strain evidence="14 15">BCC 54312</strain>
    </source>
</reference>
<comment type="caution">
    <text evidence="14">The sequence shown here is derived from an EMBL/GenBank/DDBJ whole genome shotgun (WGS) entry which is preliminary data.</text>
</comment>
<dbReference type="PANTHER" id="PTHR42700">
    <property type="entry name" value="SULFATE ADENYLYLTRANSFERASE"/>
    <property type="match status" value="1"/>
</dbReference>
<dbReference type="InterPro" id="IPR027535">
    <property type="entry name" value="Sulf_adenylyltr_euk"/>
</dbReference>
<dbReference type="PANTHER" id="PTHR42700:SF1">
    <property type="entry name" value="SULFATE ADENYLYLTRANSFERASE"/>
    <property type="match status" value="1"/>
</dbReference>
<dbReference type="OrthoDB" id="468at2759"/>
<dbReference type="HAMAP" id="MF_03106">
    <property type="entry name" value="Sulf_adenylyltr_euk"/>
    <property type="match status" value="1"/>
</dbReference>
<evidence type="ECO:0000256" key="6">
    <source>
        <dbReference type="ARBA" id="ARBA00022741"/>
    </source>
</evidence>
<feature type="domain" description="ATP-sulfurylase PUA-like" evidence="13">
    <location>
        <begin position="4"/>
        <end position="169"/>
    </location>
</feature>
<organism evidence="14 15">
    <name type="scientific">Ophiocordyceps polyrhachis-furcata BCC 54312</name>
    <dbReference type="NCBI Taxonomy" id="1330021"/>
    <lineage>
        <taxon>Eukaryota</taxon>
        <taxon>Fungi</taxon>
        <taxon>Dikarya</taxon>
        <taxon>Ascomycota</taxon>
        <taxon>Pezizomycotina</taxon>
        <taxon>Sordariomycetes</taxon>
        <taxon>Hypocreomycetidae</taxon>
        <taxon>Hypocreales</taxon>
        <taxon>Ophiocordycipitaceae</taxon>
        <taxon>Ophiocordyceps</taxon>
    </lineage>
</organism>
<feature type="compositionally biased region" description="Low complexity" evidence="10">
    <location>
        <begin position="833"/>
        <end position="842"/>
    </location>
</feature>
<dbReference type="SUPFAM" id="SSF88697">
    <property type="entry name" value="PUA domain-like"/>
    <property type="match status" value="1"/>
</dbReference>
<feature type="compositionally biased region" description="Basic residues" evidence="10">
    <location>
        <begin position="633"/>
        <end position="644"/>
    </location>
</feature>
<evidence type="ECO:0000256" key="7">
    <source>
        <dbReference type="ARBA" id="ARBA00022840"/>
    </source>
</evidence>
<feature type="compositionally biased region" description="Acidic residues" evidence="10">
    <location>
        <begin position="1362"/>
        <end position="1377"/>
    </location>
</feature>
<evidence type="ECO:0000256" key="3">
    <source>
        <dbReference type="ARBA" id="ARBA00022533"/>
    </source>
</evidence>